<dbReference type="GO" id="GO:0003677">
    <property type="term" value="F:DNA binding"/>
    <property type="evidence" value="ECO:0007669"/>
    <property type="project" value="UniProtKB-KW"/>
</dbReference>
<evidence type="ECO:0000259" key="2">
    <source>
        <dbReference type="PROSITE" id="PS50943"/>
    </source>
</evidence>
<reference evidence="3 4" key="1">
    <citation type="submission" date="2019-08" db="EMBL/GenBank/DDBJ databases">
        <authorList>
            <person name="Duncan S."/>
            <person name="Walker A."/>
        </authorList>
    </citation>
    <scope>NUCLEOTIDE SEQUENCE [LARGE SCALE GENOMIC DNA]</scope>
    <source>
        <strain evidence="3 4">T3WBe13</strain>
    </source>
</reference>
<evidence type="ECO:0000313" key="4">
    <source>
        <dbReference type="Proteomes" id="UP000324327"/>
    </source>
</evidence>
<protein>
    <submittedName>
        <fullName evidence="3">Helix-turn-helix transcriptional regulator</fullName>
    </submittedName>
</protein>
<dbReference type="GO" id="GO:0003700">
    <property type="term" value="F:DNA-binding transcription factor activity"/>
    <property type="evidence" value="ECO:0007669"/>
    <property type="project" value="TreeGrafter"/>
</dbReference>
<accession>A0A5S4VQP7</accession>
<sequence length="116" mass="13197">MTMEDIAMKYDGYQVGIVIKSLRIQRNLTKEALAAEIGISESTIKKYENGERALSITNLFKIIDYFKVDANTILNVAESKKGTSIDSRLELMDCSRKAYFQKIFNEMLDNAEMLVS</sequence>
<dbReference type="GO" id="GO:0005829">
    <property type="term" value="C:cytosol"/>
    <property type="evidence" value="ECO:0007669"/>
    <property type="project" value="TreeGrafter"/>
</dbReference>
<dbReference type="PANTHER" id="PTHR46797:SF24">
    <property type="entry name" value="DNA-BINDING PHAGE PROTEIN"/>
    <property type="match status" value="1"/>
</dbReference>
<evidence type="ECO:0000313" key="3">
    <source>
        <dbReference type="EMBL" id="TYL61000.1"/>
    </source>
</evidence>
<dbReference type="SUPFAM" id="SSF47413">
    <property type="entry name" value="lambda repressor-like DNA-binding domains"/>
    <property type="match status" value="1"/>
</dbReference>
<dbReference type="SMART" id="SM00530">
    <property type="entry name" value="HTH_XRE"/>
    <property type="match status" value="1"/>
</dbReference>
<dbReference type="PROSITE" id="PS50943">
    <property type="entry name" value="HTH_CROC1"/>
    <property type="match status" value="1"/>
</dbReference>
<name>A0A5S4VQP7_9FIRM</name>
<gene>
    <name evidence="3" type="ORF">FYL31_05110</name>
</gene>
<dbReference type="AlphaFoldDB" id="A0A5S4VQP7"/>
<dbReference type="CDD" id="cd00093">
    <property type="entry name" value="HTH_XRE"/>
    <property type="match status" value="1"/>
</dbReference>
<dbReference type="Proteomes" id="UP000324327">
    <property type="component" value="Unassembled WGS sequence"/>
</dbReference>
<proteinExistence type="predicted"/>
<dbReference type="Gene3D" id="1.10.260.40">
    <property type="entry name" value="lambda repressor-like DNA-binding domains"/>
    <property type="match status" value="1"/>
</dbReference>
<feature type="domain" description="HTH cro/C1-type" evidence="2">
    <location>
        <begin position="19"/>
        <end position="73"/>
    </location>
</feature>
<dbReference type="InterPro" id="IPR010982">
    <property type="entry name" value="Lambda_DNA-bd_dom_sf"/>
</dbReference>
<comment type="caution">
    <text evidence="3">The sequence shown here is derived from an EMBL/GenBank/DDBJ whole genome shotgun (WGS) entry which is preliminary data.</text>
</comment>
<dbReference type="InterPro" id="IPR050807">
    <property type="entry name" value="TransReg_Diox_bact_type"/>
</dbReference>
<dbReference type="Pfam" id="PF01381">
    <property type="entry name" value="HTH_3"/>
    <property type="match status" value="1"/>
</dbReference>
<keyword evidence="1" id="KW-0238">DNA-binding</keyword>
<dbReference type="InterPro" id="IPR001387">
    <property type="entry name" value="Cro/C1-type_HTH"/>
</dbReference>
<organism evidence="3 4">
    <name type="scientific">Agathobacter rectalis</name>
    <dbReference type="NCBI Taxonomy" id="39491"/>
    <lineage>
        <taxon>Bacteria</taxon>
        <taxon>Bacillati</taxon>
        <taxon>Bacillota</taxon>
        <taxon>Clostridia</taxon>
        <taxon>Lachnospirales</taxon>
        <taxon>Lachnospiraceae</taxon>
        <taxon>Agathobacter</taxon>
    </lineage>
</organism>
<reference evidence="3 4" key="2">
    <citation type="submission" date="2019-09" db="EMBL/GenBank/DDBJ databases">
        <title>Strain-level analysis of Eubacterium rectale using genomes from metagenomes.</title>
        <authorList>
            <person name="Karcher N."/>
            <person name="Segata N."/>
        </authorList>
    </citation>
    <scope>NUCLEOTIDE SEQUENCE [LARGE SCALE GENOMIC DNA]</scope>
    <source>
        <strain evidence="3 4">T3WBe13</strain>
    </source>
</reference>
<evidence type="ECO:0000256" key="1">
    <source>
        <dbReference type="ARBA" id="ARBA00023125"/>
    </source>
</evidence>
<dbReference type="EMBL" id="VSTF01000003">
    <property type="protein sequence ID" value="TYL61000.1"/>
    <property type="molecule type" value="Genomic_DNA"/>
</dbReference>
<dbReference type="PANTHER" id="PTHR46797">
    <property type="entry name" value="HTH-TYPE TRANSCRIPTIONAL REGULATOR"/>
    <property type="match status" value="1"/>
</dbReference>